<dbReference type="InterPro" id="IPR012337">
    <property type="entry name" value="RNaseH-like_sf"/>
</dbReference>
<dbReference type="SMART" id="SM00732">
    <property type="entry name" value="YqgFc"/>
    <property type="match status" value="1"/>
</dbReference>
<feature type="domain" description="YqgF/RNase H-like" evidence="6">
    <location>
        <begin position="14"/>
        <end position="114"/>
    </location>
</feature>
<dbReference type="NCBIfam" id="TIGR00250">
    <property type="entry name" value="RNAse_H_YqgF"/>
    <property type="match status" value="1"/>
</dbReference>
<keyword evidence="8" id="KW-1185">Reference proteome</keyword>
<dbReference type="CDD" id="cd16964">
    <property type="entry name" value="YqgF"/>
    <property type="match status" value="1"/>
</dbReference>
<evidence type="ECO:0000259" key="6">
    <source>
        <dbReference type="SMART" id="SM00732"/>
    </source>
</evidence>
<keyword evidence="4 5" id="KW-0378">Hydrolase</keyword>
<evidence type="ECO:0000256" key="4">
    <source>
        <dbReference type="ARBA" id="ARBA00022801"/>
    </source>
</evidence>
<dbReference type="GO" id="GO:0004518">
    <property type="term" value="F:nuclease activity"/>
    <property type="evidence" value="ECO:0007669"/>
    <property type="project" value="UniProtKB-KW"/>
</dbReference>
<dbReference type="InterPro" id="IPR005227">
    <property type="entry name" value="YqgF"/>
</dbReference>
<comment type="similarity">
    <text evidence="5">Belongs to the YqgF HJR family.</text>
</comment>
<dbReference type="Proteomes" id="UP000282211">
    <property type="component" value="Unassembled WGS sequence"/>
</dbReference>
<dbReference type="RefSeq" id="WP_121099676.1">
    <property type="nucleotide sequence ID" value="NZ_RBII01000001.1"/>
</dbReference>
<protein>
    <recommendedName>
        <fullName evidence="5">Putative pre-16S rRNA nuclease</fullName>
        <ecNumber evidence="5">3.1.-.-</ecNumber>
    </recommendedName>
</protein>
<dbReference type="PANTHER" id="PTHR33317">
    <property type="entry name" value="POLYNUCLEOTIDYL TRANSFERASE, RIBONUCLEASE H-LIKE SUPERFAMILY PROTEIN"/>
    <property type="match status" value="1"/>
</dbReference>
<keyword evidence="2 5" id="KW-0690">Ribosome biogenesis</keyword>
<reference evidence="7 8" key="1">
    <citation type="submission" date="2018-10" db="EMBL/GenBank/DDBJ databases">
        <title>Genomic Encyclopedia of Type Strains, Phase IV (KMG-IV): sequencing the most valuable type-strain genomes for metagenomic binning, comparative biology and taxonomic classification.</title>
        <authorList>
            <person name="Goeker M."/>
        </authorList>
    </citation>
    <scope>NUCLEOTIDE SEQUENCE [LARGE SCALE GENOMIC DNA]</scope>
    <source>
        <strain evidence="7 8">DSM 22008</strain>
    </source>
</reference>
<gene>
    <name evidence="7" type="ORF">DES40_1253</name>
</gene>
<dbReference type="Pfam" id="PF03652">
    <property type="entry name" value="RuvX"/>
    <property type="match status" value="1"/>
</dbReference>
<dbReference type="HAMAP" id="MF_00651">
    <property type="entry name" value="Nuclease_YqgF"/>
    <property type="match status" value="1"/>
</dbReference>
<dbReference type="SUPFAM" id="SSF53098">
    <property type="entry name" value="Ribonuclease H-like"/>
    <property type="match status" value="1"/>
</dbReference>
<dbReference type="InterPro" id="IPR006641">
    <property type="entry name" value="YqgF/RNaseH-like_dom"/>
</dbReference>
<evidence type="ECO:0000256" key="1">
    <source>
        <dbReference type="ARBA" id="ARBA00022490"/>
    </source>
</evidence>
<dbReference type="InParanoid" id="A0A420WLJ8"/>
<evidence type="ECO:0000256" key="3">
    <source>
        <dbReference type="ARBA" id="ARBA00022722"/>
    </source>
</evidence>
<dbReference type="GO" id="GO:0016788">
    <property type="term" value="F:hydrolase activity, acting on ester bonds"/>
    <property type="evidence" value="ECO:0007669"/>
    <property type="project" value="UniProtKB-UniRule"/>
</dbReference>
<dbReference type="EC" id="3.1.-.-" evidence="5"/>
<evidence type="ECO:0000256" key="5">
    <source>
        <dbReference type="HAMAP-Rule" id="MF_00651"/>
    </source>
</evidence>
<dbReference type="InterPro" id="IPR037027">
    <property type="entry name" value="YqgF/RNaseH-like_dom_sf"/>
</dbReference>
<evidence type="ECO:0000313" key="8">
    <source>
        <dbReference type="Proteomes" id="UP000282211"/>
    </source>
</evidence>
<dbReference type="PANTHER" id="PTHR33317:SF4">
    <property type="entry name" value="POLYNUCLEOTIDYL TRANSFERASE, RIBONUCLEASE H-LIKE SUPERFAMILY PROTEIN"/>
    <property type="match status" value="1"/>
</dbReference>
<comment type="subcellular location">
    <subcellularLocation>
        <location evidence="5">Cytoplasm</location>
    </subcellularLocation>
</comment>
<evidence type="ECO:0000313" key="7">
    <source>
        <dbReference type="EMBL" id="RKQ71921.1"/>
    </source>
</evidence>
<comment type="caution">
    <text evidence="7">The sequence shown here is derived from an EMBL/GenBank/DDBJ whole genome shotgun (WGS) entry which is preliminary data.</text>
</comment>
<proteinExistence type="inferred from homology"/>
<dbReference type="OrthoDB" id="9796140at2"/>
<keyword evidence="1 5" id="KW-0963">Cytoplasm</keyword>
<dbReference type="AlphaFoldDB" id="A0A420WLJ8"/>
<dbReference type="GO" id="GO:0000967">
    <property type="term" value="P:rRNA 5'-end processing"/>
    <property type="evidence" value="ECO:0007669"/>
    <property type="project" value="UniProtKB-UniRule"/>
</dbReference>
<dbReference type="EMBL" id="RBII01000001">
    <property type="protein sequence ID" value="RKQ71921.1"/>
    <property type="molecule type" value="Genomic_DNA"/>
</dbReference>
<dbReference type="FunCoup" id="A0A420WLJ8">
    <property type="interactions" value="327"/>
</dbReference>
<accession>A0A420WLJ8</accession>
<evidence type="ECO:0000256" key="2">
    <source>
        <dbReference type="ARBA" id="ARBA00022517"/>
    </source>
</evidence>
<dbReference type="Gene3D" id="3.30.420.140">
    <property type="entry name" value="YqgF/RNase H-like domain"/>
    <property type="match status" value="1"/>
</dbReference>
<name>A0A420WLJ8_9PROT</name>
<organism evidence="7 8">
    <name type="scientific">Litorimonas taeanensis</name>
    <dbReference type="NCBI Taxonomy" id="568099"/>
    <lineage>
        <taxon>Bacteria</taxon>
        <taxon>Pseudomonadati</taxon>
        <taxon>Pseudomonadota</taxon>
        <taxon>Alphaproteobacteria</taxon>
        <taxon>Maricaulales</taxon>
        <taxon>Robiginitomaculaceae</taxon>
    </lineage>
</organism>
<keyword evidence="3 5" id="KW-0540">Nuclease</keyword>
<comment type="function">
    <text evidence="5">Could be a nuclease involved in processing of the 5'-end of pre-16S rRNA.</text>
</comment>
<sequence length="150" mass="16700">MAYITLDDLRETSGALLGLDPGTKTLGLAISDRTRLIASPLHTIHRKKFTPDAQSLLKTFQENEATALVVGLPINMDGSHGPRTQSVRDFCTNLTRIEDIPIFLWDERLSTMAVTRTMLSDDMSRAKRAKNVDKMAAAYILQGVLDRLRT</sequence>
<dbReference type="GO" id="GO:0005829">
    <property type="term" value="C:cytosol"/>
    <property type="evidence" value="ECO:0007669"/>
    <property type="project" value="TreeGrafter"/>
</dbReference>